<evidence type="ECO:0000256" key="5">
    <source>
        <dbReference type="ARBA" id="ARBA00023136"/>
    </source>
</evidence>
<evidence type="ECO:0000313" key="13">
    <source>
        <dbReference type="Proteomes" id="UP001558652"/>
    </source>
</evidence>
<organism evidence="12 13">
    <name type="scientific">Ranatra chinensis</name>
    <dbReference type="NCBI Taxonomy" id="642074"/>
    <lineage>
        <taxon>Eukaryota</taxon>
        <taxon>Metazoa</taxon>
        <taxon>Ecdysozoa</taxon>
        <taxon>Arthropoda</taxon>
        <taxon>Hexapoda</taxon>
        <taxon>Insecta</taxon>
        <taxon>Pterygota</taxon>
        <taxon>Neoptera</taxon>
        <taxon>Paraneoptera</taxon>
        <taxon>Hemiptera</taxon>
        <taxon>Heteroptera</taxon>
        <taxon>Panheteroptera</taxon>
        <taxon>Nepomorpha</taxon>
        <taxon>Nepidae</taxon>
        <taxon>Ranatrinae</taxon>
        <taxon>Ranatra</taxon>
    </lineage>
</organism>
<name>A0ABD0YAW1_9HEMI</name>
<dbReference type="InterPro" id="IPR013783">
    <property type="entry name" value="Ig-like_fold"/>
</dbReference>
<dbReference type="SMART" id="SM00060">
    <property type="entry name" value="FN3"/>
    <property type="match status" value="1"/>
</dbReference>
<dbReference type="GO" id="GO:0005886">
    <property type="term" value="C:plasma membrane"/>
    <property type="evidence" value="ECO:0007669"/>
    <property type="project" value="UniProtKB-SubCell"/>
</dbReference>
<dbReference type="PROSITE" id="PS50853">
    <property type="entry name" value="FN3"/>
    <property type="match status" value="1"/>
</dbReference>
<evidence type="ECO:0000256" key="2">
    <source>
        <dbReference type="ARBA" id="ARBA00022475"/>
    </source>
</evidence>
<dbReference type="InterPro" id="IPR036116">
    <property type="entry name" value="FN3_sf"/>
</dbReference>
<evidence type="ECO:0000259" key="10">
    <source>
        <dbReference type="PROSITE" id="PS50835"/>
    </source>
</evidence>
<feature type="compositionally biased region" description="Acidic residues" evidence="9">
    <location>
        <begin position="23"/>
        <end position="43"/>
    </location>
</feature>
<keyword evidence="8" id="KW-0393">Immunoglobulin domain</keyword>
<keyword evidence="7" id="KW-0325">Glycoprotein</keyword>
<keyword evidence="5" id="KW-0472">Membrane</keyword>
<keyword evidence="2" id="KW-1003">Cell membrane</keyword>
<dbReference type="SUPFAM" id="SSF49265">
    <property type="entry name" value="Fibronectin type III"/>
    <property type="match status" value="1"/>
</dbReference>
<evidence type="ECO:0000259" key="11">
    <source>
        <dbReference type="PROSITE" id="PS50853"/>
    </source>
</evidence>
<evidence type="ECO:0000256" key="3">
    <source>
        <dbReference type="ARBA" id="ARBA00022729"/>
    </source>
</evidence>
<dbReference type="CDD" id="cd00096">
    <property type="entry name" value="Ig"/>
    <property type="match status" value="1"/>
</dbReference>
<dbReference type="FunFam" id="2.60.40.10:FF:000032">
    <property type="entry name" value="palladin isoform X1"/>
    <property type="match status" value="1"/>
</dbReference>
<evidence type="ECO:0000256" key="1">
    <source>
        <dbReference type="ARBA" id="ARBA00004236"/>
    </source>
</evidence>
<dbReference type="PANTHER" id="PTHR45080">
    <property type="entry name" value="CONTACTIN 5"/>
    <property type="match status" value="1"/>
</dbReference>
<dbReference type="FunFam" id="2.60.40.10:FF:000328">
    <property type="entry name" value="CLUMA_CG000981, isoform A"/>
    <property type="match status" value="1"/>
</dbReference>
<protein>
    <submittedName>
        <fullName evidence="12">Uncharacterized protein</fullName>
    </submittedName>
</protein>
<dbReference type="InterPro" id="IPR013098">
    <property type="entry name" value="Ig_I-set"/>
</dbReference>
<feature type="domain" description="Ig-like" evidence="10">
    <location>
        <begin position="239"/>
        <end position="329"/>
    </location>
</feature>
<dbReference type="PROSITE" id="PS50835">
    <property type="entry name" value="IG_LIKE"/>
    <property type="match status" value="3"/>
</dbReference>
<evidence type="ECO:0000256" key="6">
    <source>
        <dbReference type="ARBA" id="ARBA00023157"/>
    </source>
</evidence>
<feature type="domain" description="Ig-like" evidence="10">
    <location>
        <begin position="146"/>
        <end position="234"/>
    </location>
</feature>
<dbReference type="SUPFAM" id="SSF48726">
    <property type="entry name" value="Immunoglobulin"/>
    <property type="match status" value="3"/>
</dbReference>
<dbReference type="CDD" id="cd00063">
    <property type="entry name" value="FN3"/>
    <property type="match status" value="1"/>
</dbReference>
<keyword evidence="3" id="KW-0732">Signal</keyword>
<proteinExistence type="predicted"/>
<comment type="caution">
    <text evidence="12">The sequence shown here is derived from an EMBL/GenBank/DDBJ whole genome shotgun (WGS) entry which is preliminary data.</text>
</comment>
<dbReference type="InterPro" id="IPR007110">
    <property type="entry name" value="Ig-like_dom"/>
</dbReference>
<sequence length="430" mass="48271">MASKRRNTFYENKKQEATGISAADDENYYNDDGDADEDEDSYESPDPGSYRILSSPQNFSVYPGETVRLPCKVSDPANAVTQWRRGTDPIWFDVTRQITDQRYNRMDNNTIEIKGVQISDTNTFSCQILADPPTQEIIHHLNVYSPAKIIRTIPDPTMPFVVRKGSPMTLMCEATGYPKPVITWTRKGMNMPTGEDSIQASSLTIDSVSKRHSGAYTCTARNSEATDKATVLVTVQYEPEIEIEKETVNSAEHYTSELECIVHANPAATVTWLKDDRTLKGLMNHILLSKIGENRHLLKISSTKMSDFGKYTCLAKNERGSANKSITLSGNPSIPVLDSVNINEEGRPQLTWKLESHAPITDYELLYRKQVSDDWFPVQPEPTNGSGNIFTLVYKFEGLEPNTYEARLRAKNKYGWSPLSEPKAFSGGNQ</sequence>
<dbReference type="PANTHER" id="PTHR45080:SF33">
    <property type="entry name" value="IG-LIKE DOMAIN-CONTAINING PROTEIN"/>
    <property type="match status" value="1"/>
</dbReference>
<dbReference type="InterPro" id="IPR003599">
    <property type="entry name" value="Ig_sub"/>
</dbReference>
<feature type="region of interest" description="Disordered" evidence="9">
    <location>
        <begin position="1"/>
        <end position="56"/>
    </location>
</feature>
<dbReference type="EMBL" id="JBFDAA010000010">
    <property type="protein sequence ID" value="KAL1124480.1"/>
    <property type="molecule type" value="Genomic_DNA"/>
</dbReference>
<evidence type="ECO:0000256" key="9">
    <source>
        <dbReference type="SAM" id="MobiDB-lite"/>
    </source>
</evidence>
<keyword evidence="4" id="KW-0677">Repeat</keyword>
<dbReference type="InterPro" id="IPR003598">
    <property type="entry name" value="Ig_sub2"/>
</dbReference>
<dbReference type="Pfam" id="PF00041">
    <property type="entry name" value="fn3"/>
    <property type="match status" value="1"/>
</dbReference>
<dbReference type="Pfam" id="PF13927">
    <property type="entry name" value="Ig_3"/>
    <property type="match status" value="2"/>
</dbReference>
<comment type="subcellular location">
    <subcellularLocation>
        <location evidence="1">Cell membrane</location>
    </subcellularLocation>
</comment>
<evidence type="ECO:0000256" key="7">
    <source>
        <dbReference type="ARBA" id="ARBA00023180"/>
    </source>
</evidence>
<keyword evidence="6" id="KW-1015">Disulfide bond</keyword>
<dbReference type="AlphaFoldDB" id="A0ABD0YAW1"/>
<evidence type="ECO:0000256" key="8">
    <source>
        <dbReference type="ARBA" id="ARBA00023319"/>
    </source>
</evidence>
<dbReference type="GO" id="GO:0030154">
    <property type="term" value="P:cell differentiation"/>
    <property type="evidence" value="ECO:0007669"/>
    <property type="project" value="UniProtKB-ARBA"/>
</dbReference>
<evidence type="ECO:0000256" key="4">
    <source>
        <dbReference type="ARBA" id="ARBA00022737"/>
    </source>
</evidence>
<dbReference type="Proteomes" id="UP001558652">
    <property type="component" value="Unassembled WGS sequence"/>
</dbReference>
<dbReference type="GO" id="GO:0009653">
    <property type="term" value="P:anatomical structure morphogenesis"/>
    <property type="evidence" value="ECO:0007669"/>
    <property type="project" value="UniProtKB-ARBA"/>
</dbReference>
<accession>A0ABD0YAW1</accession>
<dbReference type="InterPro" id="IPR003961">
    <property type="entry name" value="FN3_dom"/>
</dbReference>
<keyword evidence="13" id="KW-1185">Reference proteome</keyword>
<gene>
    <name evidence="12" type="ORF">AAG570_001106</name>
</gene>
<dbReference type="SMART" id="SM00408">
    <property type="entry name" value="IGc2"/>
    <property type="match status" value="3"/>
</dbReference>
<reference evidence="12 13" key="1">
    <citation type="submission" date="2024-07" db="EMBL/GenBank/DDBJ databases">
        <title>Chromosome-level genome assembly of the water stick insect Ranatra chinensis (Heteroptera: Nepidae).</title>
        <authorList>
            <person name="Liu X."/>
        </authorList>
    </citation>
    <scope>NUCLEOTIDE SEQUENCE [LARGE SCALE GENOMIC DNA]</scope>
    <source>
        <strain evidence="12">Cailab_2021Rc</strain>
        <tissue evidence="12">Muscle</tissue>
    </source>
</reference>
<dbReference type="InterPro" id="IPR050958">
    <property type="entry name" value="Cell_Adh-Cytoskel_Orgn"/>
</dbReference>
<evidence type="ECO:0000313" key="12">
    <source>
        <dbReference type="EMBL" id="KAL1124480.1"/>
    </source>
</evidence>
<dbReference type="Pfam" id="PF07679">
    <property type="entry name" value="I-set"/>
    <property type="match status" value="1"/>
</dbReference>
<feature type="domain" description="Fibronectin type-III" evidence="11">
    <location>
        <begin position="331"/>
        <end position="430"/>
    </location>
</feature>
<dbReference type="Gene3D" id="2.60.40.10">
    <property type="entry name" value="Immunoglobulins"/>
    <property type="match status" value="4"/>
</dbReference>
<dbReference type="InterPro" id="IPR036179">
    <property type="entry name" value="Ig-like_dom_sf"/>
</dbReference>
<dbReference type="SMART" id="SM00409">
    <property type="entry name" value="IG"/>
    <property type="match status" value="3"/>
</dbReference>
<feature type="domain" description="Ig-like" evidence="10">
    <location>
        <begin position="47"/>
        <end position="128"/>
    </location>
</feature>